<comment type="caution">
    <text evidence="1">The sequence shown here is derived from an EMBL/GenBank/DDBJ whole genome shotgun (WGS) entry which is preliminary data.</text>
</comment>
<evidence type="ECO:0000313" key="2">
    <source>
        <dbReference type="Proteomes" id="UP000268094"/>
    </source>
</evidence>
<accession>A0A3A8I578</accession>
<protein>
    <submittedName>
        <fullName evidence="1">Uncharacterized protein</fullName>
    </submittedName>
</protein>
<dbReference type="Proteomes" id="UP000268094">
    <property type="component" value="Unassembled WGS sequence"/>
</dbReference>
<dbReference type="EMBL" id="RAVZ01000445">
    <property type="protein sequence ID" value="RKG72803.1"/>
    <property type="molecule type" value="Genomic_DNA"/>
</dbReference>
<evidence type="ECO:0000313" key="1">
    <source>
        <dbReference type="EMBL" id="RKG72803.1"/>
    </source>
</evidence>
<name>A0A3A8I578_9BACT</name>
<dbReference type="AlphaFoldDB" id="A0A3A8I578"/>
<proteinExistence type="predicted"/>
<sequence length="173" mass="18269">MLFVACASVVATSQATSPDVDSRELMGAPLSLTTEAPKASRRIIIRASAPKPPSKRAEGEVSVRVTARWIPADPSQTVSPWLKVMLSEDAGGSGAESSGILTAGTPLTLEGVGYLSPDCELKDSCEWSRHVNFEFQANAAAGTVELEWTAQAHVRVVDTSDVPDGFTVDISEP</sequence>
<reference evidence="2" key="1">
    <citation type="submission" date="2018-09" db="EMBL/GenBank/DDBJ databases">
        <authorList>
            <person name="Livingstone P.G."/>
            <person name="Whitworth D.E."/>
        </authorList>
    </citation>
    <scope>NUCLEOTIDE SEQUENCE [LARGE SCALE GENOMIC DNA]</scope>
    <source>
        <strain evidence="2">CA054A</strain>
    </source>
</reference>
<gene>
    <name evidence="1" type="ORF">D7V88_37550</name>
</gene>
<keyword evidence="2" id="KW-1185">Reference proteome</keyword>
<organism evidence="1 2">
    <name type="scientific">Corallococcus terminator</name>
    <dbReference type="NCBI Taxonomy" id="2316733"/>
    <lineage>
        <taxon>Bacteria</taxon>
        <taxon>Pseudomonadati</taxon>
        <taxon>Myxococcota</taxon>
        <taxon>Myxococcia</taxon>
        <taxon>Myxococcales</taxon>
        <taxon>Cystobacterineae</taxon>
        <taxon>Myxococcaceae</taxon>
        <taxon>Corallococcus</taxon>
    </lineage>
</organism>